<evidence type="ECO:0008006" key="4">
    <source>
        <dbReference type="Google" id="ProtNLM"/>
    </source>
</evidence>
<accession>M2RCQ4</accession>
<organism evidence="2 3">
    <name type="scientific">Ceriporiopsis subvermispora (strain B)</name>
    <name type="common">White-rot fungus</name>
    <name type="synonym">Gelatoporia subvermispora</name>
    <dbReference type="NCBI Taxonomy" id="914234"/>
    <lineage>
        <taxon>Eukaryota</taxon>
        <taxon>Fungi</taxon>
        <taxon>Dikarya</taxon>
        <taxon>Basidiomycota</taxon>
        <taxon>Agaricomycotina</taxon>
        <taxon>Agaricomycetes</taxon>
        <taxon>Polyporales</taxon>
        <taxon>Gelatoporiaceae</taxon>
        <taxon>Gelatoporia</taxon>
    </lineage>
</organism>
<keyword evidence="3" id="KW-1185">Reference proteome</keyword>
<protein>
    <recommendedName>
        <fullName evidence="4">WW domain-containing protein</fullName>
    </recommendedName>
</protein>
<reference evidence="2" key="1">
    <citation type="journal article" date="2012" name="Proc. Natl. Acad. Sci. U.S.A.">
        <title>Comparative genomics of Ceriporiopsis subvermispora and Phanerochaete chrysosporium provide insight into selective ligninolysis.</title>
        <authorList>
            <person name="Fernandez-Fueyo E."/>
            <person name="Ruiz-Duenas F.J."/>
            <person name="Ferreira P."/>
            <person name="Floudas D."/>
            <person name="Hibbett D.S."/>
            <person name="Canessa P."/>
            <person name="Larrondo L.F."/>
            <person name="James T.Y."/>
            <person name="Seelenfreund D."/>
            <person name="Lobos S."/>
            <person name="Polanco R."/>
            <person name="Tello M."/>
            <person name="Honda Y."/>
            <person name="Watanabe T."/>
            <person name="Watanabe T."/>
            <person name="Ryu J.S."/>
            <person name="Kubicek C.P."/>
            <person name="Schmoll M."/>
            <person name="Gaskell J."/>
            <person name="Hammel K.E."/>
            <person name="St John F.J."/>
            <person name="Vanden Wymelenberg A."/>
            <person name="Sabat G."/>
            <person name="Splinter BonDurant S."/>
            <person name="Syed K."/>
            <person name="Yadav J.S."/>
            <person name="Doddapaneni H."/>
            <person name="Subramanian V."/>
            <person name="Lavin J.L."/>
            <person name="Oguiza J.A."/>
            <person name="Perez G."/>
            <person name="Pisabarro A.G."/>
            <person name="Ramirez L."/>
            <person name="Santoyo F."/>
            <person name="Master E."/>
            <person name="Coutinho P.M."/>
            <person name="Henrissat B."/>
            <person name="Lombard V."/>
            <person name="Magnuson J.K."/>
            <person name="Kuees U."/>
            <person name="Hori C."/>
            <person name="Igarashi K."/>
            <person name="Samejima M."/>
            <person name="Held B.W."/>
            <person name="Barry K.W."/>
            <person name="LaButti K.M."/>
            <person name="Lapidus A."/>
            <person name="Lindquist E.A."/>
            <person name="Lucas S.M."/>
            <person name="Riley R."/>
            <person name="Salamov A.A."/>
            <person name="Hoffmeister D."/>
            <person name="Schwenk D."/>
            <person name="Hadar Y."/>
            <person name="Yarden O."/>
            <person name="de Vries R.P."/>
            <person name="Wiebenga A."/>
            <person name="Stenlid J."/>
            <person name="Eastwood D."/>
            <person name="Grigoriev I.V."/>
            <person name="Berka R.M."/>
            <person name="Blanchette R.A."/>
            <person name="Kersten P."/>
            <person name="Martinez A.T."/>
            <person name="Vicuna R."/>
            <person name="Cullen D."/>
        </authorList>
    </citation>
    <scope>NUCLEOTIDE SEQUENCE [LARGE SCALE GENOMIC DNA]</scope>
    <source>
        <strain evidence="2">B</strain>
    </source>
</reference>
<proteinExistence type="predicted"/>
<evidence type="ECO:0000313" key="2">
    <source>
        <dbReference type="EMBL" id="EMD36576.1"/>
    </source>
</evidence>
<dbReference type="AlphaFoldDB" id="M2RCQ4"/>
<evidence type="ECO:0000256" key="1">
    <source>
        <dbReference type="SAM" id="MobiDB-lite"/>
    </source>
</evidence>
<gene>
    <name evidence="2" type="ORF">CERSUDRAFT_84754</name>
</gene>
<dbReference type="EMBL" id="KB445798">
    <property type="protein sequence ID" value="EMD36576.1"/>
    <property type="molecule type" value="Genomic_DNA"/>
</dbReference>
<dbReference type="OrthoDB" id="2674421at2759"/>
<feature type="region of interest" description="Disordered" evidence="1">
    <location>
        <begin position="1"/>
        <end position="37"/>
    </location>
</feature>
<sequence>MAQSSAAASLRPVTPASSTRYDSSRRELHAPRMPSSSLGALRTRPAYLPPSWVTHVNPEGAVYYVRSYSGIAVVTPACEDMIDRWSQIERGIGAAYAAQGFVCEGRGHLELYIELEEGTDTCGYYFVNHETRAPFWIEDDLHADELQLPAFASISTIRLALEEQYWLHAERFPSHRPQRLSLRIPELISVFLHAKADQLTSNQSTFPFNAHITQQLIDLLGILQAKHGDLNGHDVGFVARLWARITRYRYESFYGESHSRSREQRILEHAPGYVELAWSFLVTLLFNIPEHYKMSLDGLWIDDLVSESRFRNFMAESLEEWKSFGISLSLTLLS</sequence>
<name>M2RCQ4_CERS8</name>
<evidence type="ECO:0000313" key="3">
    <source>
        <dbReference type="Proteomes" id="UP000016930"/>
    </source>
</evidence>
<dbReference type="Proteomes" id="UP000016930">
    <property type="component" value="Unassembled WGS sequence"/>
</dbReference>
<dbReference type="HOGENOM" id="CLU_015091_3_0_1"/>